<dbReference type="Gene3D" id="3.40.630.30">
    <property type="match status" value="2"/>
</dbReference>
<gene>
    <name evidence="7" type="ORF">A2311_03190</name>
</gene>
<dbReference type="SUPFAM" id="SSF55729">
    <property type="entry name" value="Acyl-CoA N-acyltransferases (Nat)"/>
    <property type="match status" value="2"/>
</dbReference>
<dbReference type="STRING" id="1802583.A2311_03190"/>
<sequence>MNSRIITYPEKELWNDFAANYPTGSVLQSYEWGELKACFGWRPIRLVLEEAGKIVAGAAILKKEIPYINHSLYYAPRGLLVDFTKRDQLHDLLEAIEKEADRDHAISLKIDPEVSAFDAIVTGNLRNAGFIRAAKQIQPRATFIINLDRPLDELLAGFEEKTRYNIRLAEKKGVSVQEEPDETGIGRFYSLYQTTAQRDRFMIHPKIYYQKIREIMFAGGLGTNFVAYYQGQPVAAVIIFSFGRKIWYMYGASSSEARNVMPNHLLHWEVIKWAKERGYKQYDLWGIPFEPKKSHPLFGVYRFKKGFHGDLVKYVGAYDFPYSPLLHGLLENGLIWYQNLRRLVTKGKIEDSLSE</sequence>
<evidence type="ECO:0000256" key="6">
    <source>
        <dbReference type="ARBA" id="ARBA00023316"/>
    </source>
</evidence>
<keyword evidence="4" id="KW-0573">Peptidoglycan synthesis</keyword>
<dbReference type="GO" id="GO:0008360">
    <property type="term" value="P:regulation of cell shape"/>
    <property type="evidence" value="ECO:0007669"/>
    <property type="project" value="UniProtKB-KW"/>
</dbReference>
<proteinExistence type="inferred from homology"/>
<keyword evidence="5" id="KW-0012">Acyltransferase</keyword>
<reference evidence="7 8" key="1">
    <citation type="journal article" date="2016" name="Nat. Commun.">
        <title>Thousands of microbial genomes shed light on interconnected biogeochemical processes in an aquifer system.</title>
        <authorList>
            <person name="Anantharaman K."/>
            <person name="Brown C.T."/>
            <person name="Hug L.A."/>
            <person name="Sharon I."/>
            <person name="Castelle C.J."/>
            <person name="Probst A.J."/>
            <person name="Thomas B.C."/>
            <person name="Singh A."/>
            <person name="Wilkins M.J."/>
            <person name="Karaoz U."/>
            <person name="Brodie E.L."/>
            <person name="Williams K.H."/>
            <person name="Hubbard S.S."/>
            <person name="Banfield J.F."/>
        </authorList>
    </citation>
    <scope>NUCLEOTIDE SEQUENCE [LARGE SCALE GENOMIC DNA]</scope>
</reference>
<evidence type="ECO:0000256" key="2">
    <source>
        <dbReference type="ARBA" id="ARBA00022679"/>
    </source>
</evidence>
<evidence type="ECO:0008006" key="9">
    <source>
        <dbReference type="Google" id="ProtNLM"/>
    </source>
</evidence>
<keyword evidence="3" id="KW-0133">Cell shape</keyword>
<comment type="similarity">
    <text evidence="1">Belongs to the FemABX family.</text>
</comment>
<dbReference type="Proteomes" id="UP000178951">
    <property type="component" value="Unassembled WGS sequence"/>
</dbReference>
<evidence type="ECO:0000313" key="7">
    <source>
        <dbReference type="EMBL" id="OGC28965.1"/>
    </source>
</evidence>
<dbReference type="GO" id="GO:0016755">
    <property type="term" value="F:aminoacyltransferase activity"/>
    <property type="evidence" value="ECO:0007669"/>
    <property type="project" value="InterPro"/>
</dbReference>
<dbReference type="GO" id="GO:0009252">
    <property type="term" value="P:peptidoglycan biosynthetic process"/>
    <property type="evidence" value="ECO:0007669"/>
    <property type="project" value="UniProtKB-KW"/>
</dbReference>
<dbReference type="InterPro" id="IPR003447">
    <property type="entry name" value="FEMABX"/>
</dbReference>
<protein>
    <recommendedName>
        <fullName evidence="9">Methicillin resistance protein</fullName>
    </recommendedName>
</protein>
<evidence type="ECO:0000256" key="5">
    <source>
        <dbReference type="ARBA" id="ARBA00023315"/>
    </source>
</evidence>
<keyword evidence="6" id="KW-0961">Cell wall biogenesis/degradation</keyword>
<name>A0A1F4T8C6_UNCSA</name>
<dbReference type="GO" id="GO:0071555">
    <property type="term" value="P:cell wall organization"/>
    <property type="evidence" value="ECO:0007669"/>
    <property type="project" value="UniProtKB-KW"/>
</dbReference>
<dbReference type="PANTHER" id="PTHR36174:SF1">
    <property type="entry name" value="LIPID II:GLYCINE GLYCYLTRANSFERASE"/>
    <property type="match status" value="1"/>
</dbReference>
<accession>A0A1F4T8C6</accession>
<evidence type="ECO:0000256" key="1">
    <source>
        <dbReference type="ARBA" id="ARBA00009943"/>
    </source>
</evidence>
<evidence type="ECO:0000313" key="8">
    <source>
        <dbReference type="Proteomes" id="UP000178951"/>
    </source>
</evidence>
<dbReference type="AlphaFoldDB" id="A0A1F4T8C6"/>
<evidence type="ECO:0000256" key="3">
    <source>
        <dbReference type="ARBA" id="ARBA00022960"/>
    </source>
</evidence>
<dbReference type="Pfam" id="PF02388">
    <property type="entry name" value="FemAB"/>
    <property type="match status" value="3"/>
</dbReference>
<dbReference type="EMBL" id="MEUF01000095">
    <property type="protein sequence ID" value="OGC28965.1"/>
    <property type="molecule type" value="Genomic_DNA"/>
</dbReference>
<evidence type="ECO:0000256" key="4">
    <source>
        <dbReference type="ARBA" id="ARBA00022984"/>
    </source>
</evidence>
<dbReference type="PANTHER" id="PTHR36174">
    <property type="entry name" value="LIPID II:GLYCINE GLYCYLTRANSFERASE"/>
    <property type="match status" value="1"/>
</dbReference>
<keyword evidence="2" id="KW-0808">Transferase</keyword>
<dbReference type="PROSITE" id="PS51191">
    <property type="entry name" value="FEMABX"/>
    <property type="match status" value="1"/>
</dbReference>
<organism evidence="7 8">
    <name type="scientific">candidate division WOR-1 bacterium RIFOXYB2_FULL_48_7</name>
    <dbReference type="NCBI Taxonomy" id="1802583"/>
    <lineage>
        <taxon>Bacteria</taxon>
        <taxon>Bacillati</taxon>
        <taxon>Saganbacteria</taxon>
    </lineage>
</organism>
<dbReference type="InterPro" id="IPR050644">
    <property type="entry name" value="PG_Glycine_Bridge_Synth"/>
</dbReference>
<comment type="caution">
    <text evidence="7">The sequence shown here is derived from an EMBL/GenBank/DDBJ whole genome shotgun (WGS) entry which is preliminary data.</text>
</comment>
<dbReference type="InterPro" id="IPR016181">
    <property type="entry name" value="Acyl_CoA_acyltransferase"/>
</dbReference>